<feature type="compositionally biased region" description="Basic residues" evidence="1">
    <location>
        <begin position="155"/>
        <end position="165"/>
    </location>
</feature>
<gene>
    <name evidence="3" type="ORF">CLUP02_16869</name>
</gene>
<feature type="region of interest" description="Disordered" evidence="1">
    <location>
        <begin position="837"/>
        <end position="863"/>
    </location>
</feature>
<dbReference type="InterPro" id="IPR040144">
    <property type="entry name" value="RAP1GDS1"/>
</dbReference>
<evidence type="ECO:0000256" key="2">
    <source>
        <dbReference type="SAM" id="SignalP"/>
    </source>
</evidence>
<reference evidence="3" key="1">
    <citation type="journal article" date="2021" name="Mol. Plant Microbe Interact.">
        <title>Complete Genome Sequence of the Plant-Pathogenic Fungus Colletotrichum lupini.</title>
        <authorList>
            <person name="Baroncelli R."/>
            <person name="Pensec F."/>
            <person name="Da Lio D."/>
            <person name="Boufleur T."/>
            <person name="Vicente I."/>
            <person name="Sarrocco S."/>
            <person name="Picot A."/>
            <person name="Baraldi E."/>
            <person name="Sukno S."/>
            <person name="Thon M."/>
            <person name="Le Floch G."/>
        </authorList>
    </citation>
    <scope>NUCLEOTIDE SEQUENCE</scope>
    <source>
        <strain evidence="3">IMI 504893</strain>
    </source>
</reference>
<dbReference type="PANTHER" id="PTHR10957">
    <property type="entry name" value="RAP1 GTPASE-GDP DISSOCIATION STIMULATOR 1"/>
    <property type="match status" value="1"/>
</dbReference>
<proteinExistence type="predicted"/>
<feature type="compositionally biased region" description="Polar residues" evidence="1">
    <location>
        <begin position="837"/>
        <end position="849"/>
    </location>
</feature>
<dbReference type="GeneID" id="73350797"/>
<keyword evidence="4" id="KW-1185">Reference proteome</keyword>
<dbReference type="KEGG" id="clup:CLUP02_16869"/>
<accession>A0A9Q8T979</accession>
<feature type="chain" id="PRO_5040193471" evidence="2">
    <location>
        <begin position="21"/>
        <end position="947"/>
    </location>
</feature>
<dbReference type="EMBL" id="CP019481">
    <property type="protein sequence ID" value="UQC91335.1"/>
    <property type="molecule type" value="Genomic_DNA"/>
</dbReference>
<dbReference type="InterPro" id="IPR016024">
    <property type="entry name" value="ARM-type_fold"/>
</dbReference>
<feature type="signal peptide" evidence="2">
    <location>
        <begin position="1"/>
        <end position="20"/>
    </location>
</feature>
<name>A0A9Q8T979_9PEZI</name>
<dbReference type="Proteomes" id="UP000830671">
    <property type="component" value="Chromosome 9"/>
</dbReference>
<dbReference type="GO" id="GO:0005085">
    <property type="term" value="F:guanyl-nucleotide exchange factor activity"/>
    <property type="evidence" value="ECO:0007669"/>
    <property type="project" value="InterPro"/>
</dbReference>
<evidence type="ECO:0000313" key="4">
    <source>
        <dbReference type="Proteomes" id="UP000830671"/>
    </source>
</evidence>
<dbReference type="AlphaFoldDB" id="A0A9Q8T979"/>
<evidence type="ECO:0000313" key="3">
    <source>
        <dbReference type="EMBL" id="UQC91335.1"/>
    </source>
</evidence>
<dbReference type="Gene3D" id="1.25.10.10">
    <property type="entry name" value="Leucine-rich Repeat Variant"/>
    <property type="match status" value="2"/>
</dbReference>
<keyword evidence="2" id="KW-0732">Signal</keyword>
<protein>
    <submittedName>
        <fullName evidence="3">GTP binding protein</fullName>
    </submittedName>
</protein>
<organism evidence="3 4">
    <name type="scientific">Colletotrichum lupini</name>
    <dbReference type="NCBI Taxonomy" id="145971"/>
    <lineage>
        <taxon>Eukaryota</taxon>
        <taxon>Fungi</taxon>
        <taxon>Dikarya</taxon>
        <taxon>Ascomycota</taxon>
        <taxon>Pezizomycotina</taxon>
        <taxon>Sordariomycetes</taxon>
        <taxon>Hypocreomycetidae</taxon>
        <taxon>Glomerellales</taxon>
        <taxon>Glomerellaceae</taxon>
        <taxon>Colletotrichum</taxon>
        <taxon>Colletotrichum acutatum species complex</taxon>
    </lineage>
</organism>
<dbReference type="RefSeq" id="XP_049152934.1">
    <property type="nucleotide sequence ID" value="XM_049295787.1"/>
</dbReference>
<feature type="region of interest" description="Disordered" evidence="1">
    <location>
        <begin position="134"/>
        <end position="224"/>
    </location>
</feature>
<sequence>MKFTIPILLALATNLPPTLAGFAPTAAEECGDLGVMSYTASSLDSNVDPSNIRKCREHPLTLKDGSSPNLQARECWFGDKYGCSKGYCWESCDRNKGTWCWTAWNGGHGNWRTCSGKEQCAPAAQSACGKDCKDAKETLPTRPSPEQTPSPGGGRRQRAVTKHRRSSEGPHPGAQTPRKPITCDNYNPTNNDAHTKRERNSRRPQHLAAHPISGQQKDDATRRTTKPVLPFVSSYLRQQPLEGGKILAPDAIANILSSASAWADPGSVDQSRAHRTALLGDVLFTAQQQWNSGSQEIDLVAEKLGDGSRDASWRLPLGDSGIVDFFLSVISTENLRPALKKHSLRLLGNSCADTDENRARVVSSNAITSIISLLADDTALPFAVPVLYNILVDYEPAQIQASSSSLTLHLVNLLTSPRLANAPHLMGIIGKILALLATHETEANFAPPQTPTILLTLALTPTTDAEDFVSLTAVALAYLTHAPIQAALIATGSVPVLLATFYHLQTQLDALRVEDEDAAVLLKSLPQSFIQILADVSYADDFALRHPIGSPVLDTLYSWLTLTPNNTHLQSAACLCLGNVARSDEASYALVKSHAVHLPLAALLAKATDTMLLHSALSFAKNLAIPSQNKPVLGDAGLFSPEILPRIWSLDVNPQVQFTAVSLTRLLLVNTPTNVRRLCAPLSPDPLSPLHETTHLHRLLDMVSRTDAEHTKTEAARAAAAVCRVLHTAPIPPILPDWDPSEDGYVFRPENPLPATAVAEAEGDGGAQRRDKFYRRHPSLNKALAFLVTQTKFPVLRSEAWFVFALMCRAKDGADVVLRTLQVPGAFEALTEAVTGRTFSGEDSSNGTDQKAIEGAPSAASGDGQAVVVGGGDNAAMVEGLGLEPQQADPSQAAGMKKVDRENGLVMVSELVKRHAAELPAVRRAAFEEMLKEGGELMADEKVKGKA</sequence>
<dbReference type="InterPro" id="IPR011989">
    <property type="entry name" value="ARM-like"/>
</dbReference>
<dbReference type="SUPFAM" id="SSF48371">
    <property type="entry name" value="ARM repeat"/>
    <property type="match status" value="1"/>
</dbReference>
<feature type="compositionally biased region" description="Basic residues" evidence="1">
    <location>
        <begin position="196"/>
        <end position="205"/>
    </location>
</feature>
<evidence type="ECO:0000256" key="1">
    <source>
        <dbReference type="SAM" id="MobiDB-lite"/>
    </source>
</evidence>